<comment type="caution">
    <text evidence="1">The sequence shown here is derived from an EMBL/GenBank/DDBJ whole genome shotgun (WGS) entry which is preliminary data.</text>
</comment>
<proteinExistence type="predicted"/>
<sequence length="370" mass="43185">MAPNLLTIPEELQYKILSQVLDISVDFVFKSPYLVREWRNKASPKDWDKETPFRPDPKDYPSGEVPDFKERPYFLNVRVVPTRIPPALKLVSREFSKVVEKVAVSMDKLAPAVESEINKEISVKGLPPRGWQQWEQAFCRFQHRESPGRIIIAGYPRGFMDCVALLASQESTRSLYFTHPITDWATPGFDEIWKFIRPTRRPPDPFNIHSDAISTAFFFNDYFPYLETIAIGVTDLVQHDADSKLPLSQGLRWLALESPHCSNRHRSNRRPNPSVPRLPKARRLELTFDKEGKRIEGFLNLDDYYPAPTGCIWVTKRLTDQEVSKRGRYYTDWDHTYFGKDDPNFRFEEEGDVLQVEMKRVGGRHCWCWD</sequence>
<name>A0AAV9WIW5_9PEZI</name>
<dbReference type="Proteomes" id="UP001370758">
    <property type="component" value="Unassembled WGS sequence"/>
</dbReference>
<evidence type="ECO:0008006" key="3">
    <source>
        <dbReference type="Google" id="ProtNLM"/>
    </source>
</evidence>
<protein>
    <recommendedName>
        <fullName evidence="3">F-box domain-containing protein</fullName>
    </recommendedName>
</protein>
<accession>A0AAV9WIW5</accession>
<evidence type="ECO:0000313" key="1">
    <source>
        <dbReference type="EMBL" id="KAK6509024.1"/>
    </source>
</evidence>
<keyword evidence="2" id="KW-1185">Reference proteome</keyword>
<reference evidence="1 2" key="1">
    <citation type="submission" date="2023-08" db="EMBL/GenBank/DDBJ databases">
        <authorList>
            <person name="Palmer J.M."/>
        </authorList>
    </citation>
    <scope>NUCLEOTIDE SEQUENCE [LARGE SCALE GENOMIC DNA]</scope>
    <source>
        <strain evidence="1 2">TWF481</strain>
    </source>
</reference>
<organism evidence="1 2">
    <name type="scientific">Arthrobotrys musiformis</name>
    <dbReference type="NCBI Taxonomy" id="47236"/>
    <lineage>
        <taxon>Eukaryota</taxon>
        <taxon>Fungi</taxon>
        <taxon>Dikarya</taxon>
        <taxon>Ascomycota</taxon>
        <taxon>Pezizomycotina</taxon>
        <taxon>Orbiliomycetes</taxon>
        <taxon>Orbiliales</taxon>
        <taxon>Orbiliaceae</taxon>
        <taxon>Arthrobotrys</taxon>
    </lineage>
</organism>
<dbReference type="AlphaFoldDB" id="A0AAV9WIW5"/>
<gene>
    <name evidence="1" type="ORF">TWF481_003790</name>
</gene>
<dbReference type="EMBL" id="JAVHJL010000002">
    <property type="protein sequence ID" value="KAK6509024.1"/>
    <property type="molecule type" value="Genomic_DNA"/>
</dbReference>
<evidence type="ECO:0000313" key="2">
    <source>
        <dbReference type="Proteomes" id="UP001370758"/>
    </source>
</evidence>